<dbReference type="Proteomes" id="UP000018781">
    <property type="component" value="Plasmid unnamed"/>
</dbReference>
<keyword evidence="1" id="KW-0614">Plasmid</keyword>
<dbReference type="eggNOG" id="ENOG5033HGH">
    <property type="taxonomic scope" value="Bacteria"/>
</dbReference>
<gene>
    <name evidence="1" type="ORF">Y013_25980</name>
</gene>
<protein>
    <submittedName>
        <fullName evidence="1">Uncharacterized protein</fullName>
    </submittedName>
</protein>
<dbReference type="GeneID" id="71203904"/>
<dbReference type="HOGENOM" id="CLU_147345_0_0_11"/>
<name>V9XQ19_9NOCA</name>
<dbReference type="RefSeq" id="WP_024100394.1">
    <property type="nucleotide sequence ID" value="NC_023144.1"/>
</dbReference>
<organism evidence="1 2">
    <name type="scientific">Rhodococcus pyridinivorans SB3094</name>
    <dbReference type="NCBI Taxonomy" id="1435356"/>
    <lineage>
        <taxon>Bacteria</taxon>
        <taxon>Bacillati</taxon>
        <taxon>Actinomycetota</taxon>
        <taxon>Actinomycetes</taxon>
        <taxon>Mycobacteriales</taxon>
        <taxon>Nocardiaceae</taxon>
        <taxon>Rhodococcus</taxon>
    </lineage>
</organism>
<dbReference type="EMBL" id="CP006997">
    <property type="protein sequence ID" value="AHD24159.1"/>
    <property type="molecule type" value="Genomic_DNA"/>
</dbReference>
<geneLocation type="plasmid" evidence="2">
    <name>1</name>
</geneLocation>
<proteinExistence type="predicted"/>
<dbReference type="PATRIC" id="fig|1435356.3.peg.5233"/>
<accession>V9XQ19</accession>
<dbReference type="AlphaFoldDB" id="V9XQ19"/>
<sequence length="157" mass="17489">MSTIDITRDQAAAELDEVAARLRLDNSALLRVVARAHKAGMRQRAIEQHLDVSQATVHRLLRQSAENPRVLEPTPAEIIDQRTAGQISTDQMMEQLLGWNFTFGTVPKADGVATDAYEPGSWDDVERAFYRGQLTEDELGQLMDKNKDGLERAARSA</sequence>
<reference evidence="1 2" key="1">
    <citation type="journal article" date="2014" name="Genome Announc.">
        <title>Complete Genome of Rhodococcus pyridinivorans SB3094, a Methyl-Ethyl-Ketone-Degrading Bacterium Used for Bioaugmentation.</title>
        <authorList>
            <person name="Dueholm M.S."/>
            <person name="Albertsen M."/>
            <person name="D'Imperio S."/>
            <person name="Tale V.P."/>
            <person name="Lewis D."/>
            <person name="Nielsen P.H."/>
            <person name="Nielsen J.L."/>
        </authorList>
    </citation>
    <scope>NUCLEOTIDE SEQUENCE [LARGE SCALE GENOMIC DNA]</scope>
    <source>
        <strain evidence="2">SB3094</strain>
        <plasmid evidence="2">1</plasmid>
    </source>
</reference>
<evidence type="ECO:0000313" key="1">
    <source>
        <dbReference type="EMBL" id="AHD24159.1"/>
    </source>
</evidence>
<dbReference type="KEGG" id="rpy:Y013_25980"/>
<evidence type="ECO:0000313" key="2">
    <source>
        <dbReference type="Proteomes" id="UP000018781"/>
    </source>
</evidence>